<dbReference type="EMBL" id="MFID01000031">
    <property type="protein sequence ID" value="OGF80684.1"/>
    <property type="molecule type" value="Genomic_DNA"/>
</dbReference>
<organism evidence="2 3">
    <name type="scientific">Candidatus Giovannonibacteria bacterium RIFCSPLOWO2_01_FULL_45_34</name>
    <dbReference type="NCBI Taxonomy" id="1798351"/>
    <lineage>
        <taxon>Bacteria</taxon>
        <taxon>Candidatus Giovannoniibacteriota</taxon>
    </lineage>
</organism>
<feature type="domain" description="Gfo/Idh/MocA-like oxidoreductase N-terminal" evidence="1">
    <location>
        <begin position="93"/>
        <end position="167"/>
    </location>
</feature>
<sequence length="409" mass="46105">MLGLKQKKQRMNVLVVGNGVYATGNTGLSGKQVEEDWGVVLPALFELRKEGLVDKLFLADRKGNQFPALRKKIERMSKLFGWEGQVTLFPKEFETNGNAYKDALRELPKPAAVIIATPDDLHKSIMLDAINNCVHFLVVKPAVINLKDWKEVVSIQNKSGVLGMVDYHKVYDDANLIIKQSYERGDYGDLQHVYSRQTDRRDLLKIFRNRLKNSGTNVNHFLGSHYIHLVGFITGATPETVRATCQFGVAKSKYGIDTPDLIETHIVWRAKNRTRFSSYHVAGWSDPSETSAMTYQDIHFLGTKAIVDSEQRYRGLEIVAANEGQKIINPYFFNFHKGINGELDLDSQYGYKSFKTFIKSALKVEAGIAPENFENKFPTIAESLKVTAILEAADKSLRKDSSIIKITLP</sequence>
<dbReference type="InterPro" id="IPR051450">
    <property type="entry name" value="Gfo/Idh/MocA_Oxidoreductases"/>
</dbReference>
<dbReference type="AlphaFoldDB" id="A0A1F5WYG4"/>
<reference evidence="2 3" key="1">
    <citation type="journal article" date="2016" name="Nat. Commun.">
        <title>Thousands of microbial genomes shed light on interconnected biogeochemical processes in an aquifer system.</title>
        <authorList>
            <person name="Anantharaman K."/>
            <person name="Brown C.T."/>
            <person name="Hug L.A."/>
            <person name="Sharon I."/>
            <person name="Castelle C.J."/>
            <person name="Probst A.J."/>
            <person name="Thomas B.C."/>
            <person name="Singh A."/>
            <person name="Wilkins M.J."/>
            <person name="Karaoz U."/>
            <person name="Brodie E.L."/>
            <person name="Williams K.H."/>
            <person name="Hubbard S.S."/>
            <person name="Banfield J.F."/>
        </authorList>
    </citation>
    <scope>NUCLEOTIDE SEQUENCE [LARGE SCALE GENOMIC DNA]</scope>
</reference>
<evidence type="ECO:0000313" key="3">
    <source>
        <dbReference type="Proteomes" id="UP000178114"/>
    </source>
</evidence>
<gene>
    <name evidence="2" type="ORF">A2930_01800</name>
</gene>
<dbReference type="PANTHER" id="PTHR43377">
    <property type="entry name" value="BILIVERDIN REDUCTASE A"/>
    <property type="match status" value="1"/>
</dbReference>
<evidence type="ECO:0000259" key="1">
    <source>
        <dbReference type="Pfam" id="PF01408"/>
    </source>
</evidence>
<dbReference type="SUPFAM" id="SSF55347">
    <property type="entry name" value="Glyceraldehyde-3-phosphate dehydrogenase-like, C-terminal domain"/>
    <property type="match status" value="1"/>
</dbReference>
<dbReference type="STRING" id="1798351.A2930_01800"/>
<dbReference type="PANTHER" id="PTHR43377:SF1">
    <property type="entry name" value="BILIVERDIN REDUCTASE A"/>
    <property type="match status" value="1"/>
</dbReference>
<dbReference type="InterPro" id="IPR036291">
    <property type="entry name" value="NAD(P)-bd_dom_sf"/>
</dbReference>
<dbReference type="GO" id="GO:0000166">
    <property type="term" value="F:nucleotide binding"/>
    <property type="evidence" value="ECO:0007669"/>
    <property type="project" value="InterPro"/>
</dbReference>
<dbReference type="Pfam" id="PF01408">
    <property type="entry name" value="GFO_IDH_MocA"/>
    <property type="match status" value="1"/>
</dbReference>
<name>A0A1F5WYG4_9BACT</name>
<dbReference type="Gene3D" id="3.40.50.720">
    <property type="entry name" value="NAD(P)-binding Rossmann-like Domain"/>
    <property type="match status" value="1"/>
</dbReference>
<comment type="caution">
    <text evidence="2">The sequence shown here is derived from an EMBL/GenBank/DDBJ whole genome shotgun (WGS) entry which is preliminary data.</text>
</comment>
<protein>
    <recommendedName>
        <fullName evidence="1">Gfo/Idh/MocA-like oxidoreductase N-terminal domain-containing protein</fullName>
    </recommendedName>
</protein>
<evidence type="ECO:0000313" key="2">
    <source>
        <dbReference type="EMBL" id="OGF80684.1"/>
    </source>
</evidence>
<dbReference type="Gene3D" id="3.30.360.10">
    <property type="entry name" value="Dihydrodipicolinate Reductase, domain 2"/>
    <property type="match status" value="1"/>
</dbReference>
<proteinExistence type="predicted"/>
<dbReference type="SUPFAM" id="SSF51735">
    <property type="entry name" value="NAD(P)-binding Rossmann-fold domains"/>
    <property type="match status" value="1"/>
</dbReference>
<accession>A0A1F5WYG4</accession>
<dbReference type="Proteomes" id="UP000178114">
    <property type="component" value="Unassembled WGS sequence"/>
</dbReference>
<dbReference type="InterPro" id="IPR000683">
    <property type="entry name" value="Gfo/Idh/MocA-like_OxRdtase_N"/>
</dbReference>